<sequence>MNVTSTSDEDGHQPTSDQQRFDTSPPFLSHSSDRSNSITIEDDDHATIHESQSRETSLFIILAVGLGGLQIVYSVLYSYGLTHLRSLGLSKSQAATSFIAGPVCGIFVQPFFGLWSDHCRLSWGKRKPFIALGGCALIVCLMGLAWTKPIVDLFLPNYDLPDQLSHGSGDAKNFITATMGVLFTFGIYFSSQPVQGGLRALIVDVCPIHQQQQANAWVSLISGLASILGYLWAVLDLSRHVSSFGDTQFKNLSSLASLSMTAALAICCVCVKEKNPRFETATKPMRSGRHSVFGLPLPTQTRRTFDMLVRMPSQILHIFIVQFFAWVGWYPYLLYVSTYVTDIYGAETKARSPSQMSSNTGIDWEYASRIGPLALLISSTVSVLTAIILPALTQPRTSCHPRHRKISLGYFFHKMKSSRPDLVDIWMCSHILFAICMISTLFVTSVAGTITIFGFVGVSWAVATWIPYTLLNMEISRATKADFRNEPFPTGLAISLHNVAICVPQILISIGSSLYWNRQDEDSHDPNATGVVLRIGGLAALLALWMTSSIRRPSIDDESGPTNSSHVQSEYEMGLLDSNDTP</sequence>
<reference evidence="8 9" key="1">
    <citation type="submission" date="2024-06" db="EMBL/GenBank/DDBJ databases">
        <title>Complete genome of Phlyctema vagabunda strain 19-DSS-EL-015.</title>
        <authorList>
            <person name="Fiorenzani C."/>
        </authorList>
    </citation>
    <scope>NUCLEOTIDE SEQUENCE [LARGE SCALE GENOMIC DNA]</scope>
    <source>
        <strain evidence="8 9">19-DSS-EL-015</strain>
    </source>
</reference>
<dbReference type="Proteomes" id="UP001629113">
    <property type="component" value="Unassembled WGS sequence"/>
</dbReference>
<protein>
    <submittedName>
        <fullName evidence="8">General alpha-glucoside</fullName>
    </submittedName>
</protein>
<feature type="transmembrane region" description="Helical" evidence="7">
    <location>
        <begin position="255"/>
        <end position="271"/>
    </location>
</feature>
<feature type="transmembrane region" description="Helical" evidence="7">
    <location>
        <begin position="373"/>
        <end position="392"/>
    </location>
</feature>
<feature type="region of interest" description="Disordered" evidence="6">
    <location>
        <begin position="1"/>
        <end position="36"/>
    </location>
</feature>
<gene>
    <name evidence="8" type="ORF">PVAG01_10818</name>
</gene>
<feature type="transmembrane region" description="Helical" evidence="7">
    <location>
        <begin position="315"/>
        <end position="332"/>
    </location>
</feature>
<feature type="transmembrane region" description="Helical" evidence="7">
    <location>
        <begin position="450"/>
        <end position="471"/>
    </location>
</feature>
<dbReference type="InterPro" id="IPR036259">
    <property type="entry name" value="MFS_trans_sf"/>
</dbReference>
<feature type="transmembrane region" description="Helical" evidence="7">
    <location>
        <begin position="58"/>
        <end position="79"/>
    </location>
</feature>
<keyword evidence="2" id="KW-0813">Transport</keyword>
<organism evidence="8 9">
    <name type="scientific">Phlyctema vagabunda</name>
    <dbReference type="NCBI Taxonomy" id="108571"/>
    <lineage>
        <taxon>Eukaryota</taxon>
        <taxon>Fungi</taxon>
        <taxon>Dikarya</taxon>
        <taxon>Ascomycota</taxon>
        <taxon>Pezizomycotina</taxon>
        <taxon>Leotiomycetes</taxon>
        <taxon>Helotiales</taxon>
        <taxon>Dermateaceae</taxon>
        <taxon>Phlyctema</taxon>
    </lineage>
</organism>
<evidence type="ECO:0000256" key="2">
    <source>
        <dbReference type="ARBA" id="ARBA00022448"/>
    </source>
</evidence>
<evidence type="ECO:0000256" key="6">
    <source>
        <dbReference type="SAM" id="MobiDB-lite"/>
    </source>
</evidence>
<keyword evidence="4 7" id="KW-1133">Transmembrane helix</keyword>
<feature type="transmembrane region" description="Helical" evidence="7">
    <location>
        <begin position="99"/>
        <end position="117"/>
    </location>
</feature>
<name>A0ABR4P3C7_9HELO</name>
<evidence type="ECO:0000256" key="1">
    <source>
        <dbReference type="ARBA" id="ARBA00004141"/>
    </source>
</evidence>
<dbReference type="PANTHER" id="PTHR19432">
    <property type="entry name" value="SUGAR TRANSPORTER"/>
    <property type="match status" value="1"/>
</dbReference>
<feature type="transmembrane region" description="Helical" evidence="7">
    <location>
        <begin position="492"/>
        <end position="516"/>
    </location>
</feature>
<dbReference type="SUPFAM" id="SSF103473">
    <property type="entry name" value="MFS general substrate transporter"/>
    <property type="match status" value="2"/>
</dbReference>
<accession>A0ABR4P3C7</accession>
<keyword evidence="5 7" id="KW-0472">Membrane</keyword>
<feature type="compositionally biased region" description="Polar residues" evidence="6">
    <location>
        <begin position="13"/>
        <end position="22"/>
    </location>
</feature>
<evidence type="ECO:0000256" key="4">
    <source>
        <dbReference type="ARBA" id="ARBA00022989"/>
    </source>
</evidence>
<feature type="transmembrane region" description="Helical" evidence="7">
    <location>
        <begin position="171"/>
        <end position="189"/>
    </location>
</feature>
<comment type="subcellular location">
    <subcellularLocation>
        <location evidence="1">Membrane</location>
        <topology evidence="1">Multi-pass membrane protein</topology>
    </subcellularLocation>
</comment>
<comment type="caution">
    <text evidence="8">The sequence shown here is derived from an EMBL/GenBank/DDBJ whole genome shotgun (WGS) entry which is preliminary data.</text>
</comment>
<keyword evidence="9" id="KW-1185">Reference proteome</keyword>
<evidence type="ECO:0000313" key="8">
    <source>
        <dbReference type="EMBL" id="KAL3417808.1"/>
    </source>
</evidence>
<dbReference type="PANTHER" id="PTHR19432:SF35">
    <property type="entry name" value="SOLUTE CARRIER FAMILY 45 MEMBER 3 ISOFORM X1"/>
    <property type="match status" value="1"/>
</dbReference>
<feature type="transmembrane region" description="Helical" evidence="7">
    <location>
        <begin position="422"/>
        <end position="444"/>
    </location>
</feature>
<evidence type="ECO:0000256" key="7">
    <source>
        <dbReference type="SAM" id="Phobius"/>
    </source>
</evidence>
<evidence type="ECO:0000313" key="9">
    <source>
        <dbReference type="Proteomes" id="UP001629113"/>
    </source>
</evidence>
<proteinExistence type="predicted"/>
<evidence type="ECO:0000256" key="3">
    <source>
        <dbReference type="ARBA" id="ARBA00022692"/>
    </source>
</evidence>
<keyword evidence="3 7" id="KW-0812">Transmembrane</keyword>
<dbReference type="EMBL" id="JBFCZG010000010">
    <property type="protein sequence ID" value="KAL3417808.1"/>
    <property type="molecule type" value="Genomic_DNA"/>
</dbReference>
<feature type="transmembrane region" description="Helical" evidence="7">
    <location>
        <begin position="528"/>
        <end position="546"/>
    </location>
</feature>
<feature type="transmembrane region" description="Helical" evidence="7">
    <location>
        <begin position="129"/>
        <end position="151"/>
    </location>
</feature>
<feature type="transmembrane region" description="Helical" evidence="7">
    <location>
        <begin position="216"/>
        <end position="235"/>
    </location>
</feature>
<feature type="region of interest" description="Disordered" evidence="6">
    <location>
        <begin position="555"/>
        <end position="582"/>
    </location>
</feature>
<evidence type="ECO:0000256" key="5">
    <source>
        <dbReference type="ARBA" id="ARBA00023136"/>
    </source>
</evidence>
<dbReference type="Gene3D" id="1.20.1250.20">
    <property type="entry name" value="MFS general substrate transporter like domains"/>
    <property type="match status" value="1"/>
</dbReference>